<dbReference type="InterPro" id="IPR036962">
    <property type="entry name" value="Glyco_hydro_3_N_sf"/>
</dbReference>
<proteinExistence type="inferred from homology"/>
<dbReference type="EC" id="3.2.1.52" evidence="3"/>
<feature type="compositionally biased region" description="Pro residues" evidence="6">
    <location>
        <begin position="43"/>
        <end position="53"/>
    </location>
</feature>
<dbReference type="RefSeq" id="WP_161498648.1">
    <property type="nucleotide sequence ID" value="NZ_MPZN01000001.1"/>
</dbReference>
<gene>
    <name evidence="8" type="ORF">GY24_00135</name>
</gene>
<evidence type="ECO:0000256" key="4">
    <source>
        <dbReference type="ARBA" id="ARBA00022801"/>
    </source>
</evidence>
<dbReference type="SUPFAM" id="SSF51445">
    <property type="entry name" value="(Trans)glycosidases"/>
    <property type="match status" value="1"/>
</dbReference>
<keyword evidence="4" id="KW-0378">Hydrolase</keyword>
<accession>A0ABX5B081</accession>
<evidence type="ECO:0000313" key="9">
    <source>
        <dbReference type="Proteomes" id="UP000237755"/>
    </source>
</evidence>
<name>A0ABX5B081_9MICO</name>
<keyword evidence="9" id="KW-1185">Reference proteome</keyword>
<evidence type="ECO:0000256" key="3">
    <source>
        <dbReference type="ARBA" id="ARBA00012663"/>
    </source>
</evidence>
<evidence type="ECO:0000259" key="7">
    <source>
        <dbReference type="Pfam" id="PF00933"/>
    </source>
</evidence>
<dbReference type="InterPro" id="IPR001764">
    <property type="entry name" value="Glyco_hydro_3_N"/>
</dbReference>
<organism evidence="8 9">
    <name type="scientific">Microterricola pindariensis</name>
    <dbReference type="NCBI Taxonomy" id="478010"/>
    <lineage>
        <taxon>Bacteria</taxon>
        <taxon>Bacillati</taxon>
        <taxon>Actinomycetota</taxon>
        <taxon>Actinomycetes</taxon>
        <taxon>Micrococcales</taxon>
        <taxon>Microbacteriaceae</taxon>
        <taxon>Microterricola</taxon>
    </lineage>
</organism>
<feature type="domain" description="Glycoside hydrolase family 3 N-terminal" evidence="7">
    <location>
        <begin position="67"/>
        <end position="392"/>
    </location>
</feature>
<dbReference type="PROSITE" id="PS51257">
    <property type="entry name" value="PROKAR_LIPOPROTEIN"/>
    <property type="match status" value="1"/>
</dbReference>
<dbReference type="InterPro" id="IPR050226">
    <property type="entry name" value="NagZ_Beta-hexosaminidase"/>
</dbReference>
<dbReference type="PANTHER" id="PTHR30480">
    <property type="entry name" value="BETA-HEXOSAMINIDASE-RELATED"/>
    <property type="match status" value="1"/>
</dbReference>
<dbReference type="PANTHER" id="PTHR30480:SF13">
    <property type="entry name" value="BETA-HEXOSAMINIDASE"/>
    <property type="match status" value="1"/>
</dbReference>
<feature type="region of interest" description="Disordered" evidence="6">
    <location>
        <begin position="33"/>
        <end position="55"/>
    </location>
</feature>
<dbReference type="Gene3D" id="3.20.20.300">
    <property type="entry name" value="Glycoside hydrolase, family 3, N-terminal domain"/>
    <property type="match status" value="1"/>
</dbReference>
<evidence type="ECO:0000256" key="1">
    <source>
        <dbReference type="ARBA" id="ARBA00001231"/>
    </source>
</evidence>
<comment type="similarity">
    <text evidence="2">Belongs to the glycosyl hydrolase 3 family.</text>
</comment>
<dbReference type="Pfam" id="PF00933">
    <property type="entry name" value="Glyco_hydro_3"/>
    <property type="match status" value="1"/>
</dbReference>
<keyword evidence="5" id="KW-0326">Glycosidase</keyword>
<dbReference type="Proteomes" id="UP000237755">
    <property type="component" value="Unassembled WGS sequence"/>
</dbReference>
<sequence>MARAPRNRVALATLMIIIPLLLGGTACAGLEVGGAQPAQTPGSTPPPTAPPTTRPDAAELALSALSLEQKISSLLMLHTPGTDGAALRAFVDRYRLGGLILMGDNMPGGTDATDLAALGALTAAVRGTEAFPPLIGIDQEGGDVVRIGPDPAAGADVLRGLPPAATADAFHARSELLAGAGIDVNFGVVADISADPGSFIYTRSLGADAAASSARVASAVAGEGSRVLSTLKHFPGHGAAPGDSHHAVPSSPMGLAEWRATEAPPFQAGIDAGAELVMFGHLAYDAVDPAPASLSPEWHRLLREELSFEGLTITDDMRMLLDSGDPRYADPIANTVAAFAAGNDIVLLTLPADPATVGVDVDAMIAGVAAAVRSGQLDAAQIDASALAVLRLKEIPRTLE</sequence>
<evidence type="ECO:0000256" key="6">
    <source>
        <dbReference type="SAM" id="MobiDB-lite"/>
    </source>
</evidence>
<comment type="catalytic activity">
    <reaction evidence="1">
        <text>Hydrolysis of terminal non-reducing N-acetyl-D-hexosamine residues in N-acetyl-beta-D-hexosaminides.</text>
        <dbReference type="EC" id="3.2.1.52"/>
    </reaction>
</comment>
<evidence type="ECO:0000313" key="8">
    <source>
        <dbReference type="EMBL" id="PPL20485.1"/>
    </source>
</evidence>
<reference evidence="8 9" key="1">
    <citation type="journal article" date="2008" name="Int. J. Syst. Evol. Microbiol.">
        <title>Leifsonia pindariensis sp. nov., isolated from the Pindari glacier of the Indian Himalayas, and emended description of the genus Leifsonia.</title>
        <authorList>
            <person name="Reddy G.S."/>
            <person name="Prabagaran S.R."/>
            <person name="Shivaji S."/>
        </authorList>
    </citation>
    <scope>NUCLEOTIDE SEQUENCE [LARGE SCALE GENOMIC DNA]</scope>
    <source>
        <strain evidence="8 9">PON 10</strain>
    </source>
</reference>
<dbReference type="InterPro" id="IPR017853">
    <property type="entry name" value="GH"/>
</dbReference>
<evidence type="ECO:0000256" key="2">
    <source>
        <dbReference type="ARBA" id="ARBA00005336"/>
    </source>
</evidence>
<dbReference type="EMBL" id="MPZN01000001">
    <property type="protein sequence ID" value="PPL20485.1"/>
    <property type="molecule type" value="Genomic_DNA"/>
</dbReference>
<comment type="caution">
    <text evidence="8">The sequence shown here is derived from an EMBL/GenBank/DDBJ whole genome shotgun (WGS) entry which is preliminary data.</text>
</comment>
<evidence type="ECO:0000256" key="5">
    <source>
        <dbReference type="ARBA" id="ARBA00023295"/>
    </source>
</evidence>
<protein>
    <recommendedName>
        <fullName evidence="3">beta-N-acetylhexosaminidase</fullName>
        <ecNumber evidence="3">3.2.1.52</ecNumber>
    </recommendedName>
</protein>